<feature type="domain" description="FHA" evidence="1">
    <location>
        <begin position="382"/>
        <end position="434"/>
    </location>
</feature>
<dbReference type="InterPro" id="IPR008984">
    <property type="entry name" value="SMAD_FHA_dom_sf"/>
</dbReference>
<dbReference type="Pfam" id="PF00498">
    <property type="entry name" value="FHA"/>
    <property type="match status" value="1"/>
</dbReference>
<dbReference type="CDD" id="cd00060">
    <property type="entry name" value="FHA"/>
    <property type="match status" value="1"/>
</dbReference>
<proteinExistence type="predicted"/>
<dbReference type="AlphaFoldDB" id="A0A841HS79"/>
<dbReference type="Gene3D" id="2.60.200.20">
    <property type="match status" value="1"/>
</dbReference>
<dbReference type="Gene3D" id="3.30.420.40">
    <property type="match status" value="2"/>
</dbReference>
<dbReference type="Gene3D" id="3.90.640.10">
    <property type="entry name" value="Actin, Chain A, domain 4"/>
    <property type="match status" value="1"/>
</dbReference>
<keyword evidence="3" id="KW-1185">Reference proteome</keyword>
<protein>
    <recommendedName>
        <fullName evidence="1">FHA domain-containing protein</fullName>
    </recommendedName>
</protein>
<gene>
    <name evidence="2" type="ORF">HNQ60_003950</name>
</gene>
<dbReference type="SUPFAM" id="SSF49879">
    <property type="entry name" value="SMAD/FHA domain"/>
    <property type="match status" value="1"/>
</dbReference>
<dbReference type="PROSITE" id="PS50006">
    <property type="entry name" value="FHA_DOMAIN"/>
    <property type="match status" value="1"/>
</dbReference>
<dbReference type="InterPro" id="IPR000253">
    <property type="entry name" value="FHA_dom"/>
</dbReference>
<dbReference type="Proteomes" id="UP000588068">
    <property type="component" value="Unassembled WGS sequence"/>
</dbReference>
<accession>A0A841HS79</accession>
<reference evidence="2 3" key="1">
    <citation type="submission" date="2020-08" db="EMBL/GenBank/DDBJ databases">
        <title>Genomic Encyclopedia of Type Strains, Phase IV (KMG-IV): sequencing the most valuable type-strain genomes for metagenomic binning, comparative biology and taxonomic classification.</title>
        <authorList>
            <person name="Goeker M."/>
        </authorList>
    </citation>
    <scope>NUCLEOTIDE SEQUENCE [LARGE SCALE GENOMIC DNA]</scope>
    <source>
        <strain evidence="2 3">DSM 26723</strain>
    </source>
</reference>
<evidence type="ECO:0000259" key="1">
    <source>
        <dbReference type="PROSITE" id="PS50006"/>
    </source>
</evidence>
<dbReference type="RefSeq" id="WP_184334470.1">
    <property type="nucleotide sequence ID" value="NZ_JACHHZ010000005.1"/>
</dbReference>
<organism evidence="2 3">
    <name type="scientific">Povalibacter uvarum</name>
    <dbReference type="NCBI Taxonomy" id="732238"/>
    <lineage>
        <taxon>Bacteria</taxon>
        <taxon>Pseudomonadati</taxon>
        <taxon>Pseudomonadota</taxon>
        <taxon>Gammaproteobacteria</taxon>
        <taxon>Steroidobacterales</taxon>
        <taxon>Steroidobacteraceae</taxon>
        <taxon>Povalibacter</taxon>
    </lineage>
</organism>
<comment type="caution">
    <text evidence="2">The sequence shown here is derived from an EMBL/GenBank/DDBJ whole genome shotgun (WGS) entry which is preliminary data.</text>
</comment>
<dbReference type="SMART" id="SM00240">
    <property type="entry name" value="FHA"/>
    <property type="match status" value="1"/>
</dbReference>
<evidence type="ECO:0000313" key="2">
    <source>
        <dbReference type="EMBL" id="MBB6095060.1"/>
    </source>
</evidence>
<dbReference type="EMBL" id="JACHHZ010000005">
    <property type="protein sequence ID" value="MBB6095060.1"/>
    <property type="molecule type" value="Genomic_DNA"/>
</dbReference>
<name>A0A841HS79_9GAMM</name>
<sequence length="469" mass="50805">MLCLELIDAGLILTQQRGEGVTVLSEAPGVAVLEDAATVTGEPAMQRIRVKPLQAQTNYWRALSTESLTRPSRLVRTTADVAFAQASELLEPHKSDSEGVLLAIPAGYSREQLGLLLGVINETGVSVAGVVDAALAACSLESAPARALHLDLELHQALLTVLDYAGTKGGGDHGGLKRNRYEIAPRRGMMALHQTWMQMIAENFVRNTRFDPLHDASSEQRLLNMLPTWLAELAGNEKLTLSMQFGDRPLEVEVERSQFIAAAEPHYAELLRLVQDARVAGLPIELRVSQRVASLPGLTDRLSTLRDCVLKVLPRGAAALGALMHRATIERTPDALALVYQLPLERAEGNTASTAHEATPPQLRPTHVLYQGRAWRISDRPLAVGWSPAADRSLVLPSAAPGLSRSHCTLVRRNGSVVVEDRSTYGSFVNEERVVGETVLTVGDRLRLGSPGVTLDMIQLVQDDGAPQD</sequence>
<evidence type="ECO:0000313" key="3">
    <source>
        <dbReference type="Proteomes" id="UP000588068"/>
    </source>
</evidence>